<dbReference type="EMBL" id="CAXAMN010021984">
    <property type="protein sequence ID" value="CAK9065200.1"/>
    <property type="molecule type" value="Genomic_DNA"/>
</dbReference>
<feature type="compositionally biased region" description="Basic and acidic residues" evidence="1">
    <location>
        <begin position="100"/>
        <end position="115"/>
    </location>
</feature>
<gene>
    <name evidence="2" type="ORF">CCMP2556_LOCUS32061</name>
</gene>
<proteinExistence type="predicted"/>
<feature type="region of interest" description="Disordered" evidence="1">
    <location>
        <begin position="100"/>
        <end position="137"/>
    </location>
</feature>
<keyword evidence="3" id="KW-1185">Reference proteome</keyword>
<accession>A0ABP0NN57</accession>
<dbReference type="Proteomes" id="UP001642484">
    <property type="component" value="Unassembled WGS sequence"/>
</dbReference>
<feature type="compositionally biased region" description="Low complexity" evidence="1">
    <location>
        <begin position="23"/>
        <end position="32"/>
    </location>
</feature>
<sequence length="137" mass="14979">MYIVPASPVSKATTRLPPRTPMTAPSPSRAPLRAPPTSPALPRYGTPVERHTVGAPRSQMTSGVPESRRKPEESSAARNTISGLRPSQLLVHQLQKEVEKSAVEKHPRREVEKPFRAVPAPPALMKAAQEARKDEEP</sequence>
<name>A0ABP0NN57_9DINO</name>
<feature type="compositionally biased region" description="Basic and acidic residues" evidence="1">
    <location>
        <begin position="66"/>
        <end position="75"/>
    </location>
</feature>
<evidence type="ECO:0000313" key="3">
    <source>
        <dbReference type="Proteomes" id="UP001642484"/>
    </source>
</evidence>
<organism evidence="2 3">
    <name type="scientific">Durusdinium trenchii</name>
    <dbReference type="NCBI Taxonomy" id="1381693"/>
    <lineage>
        <taxon>Eukaryota</taxon>
        <taxon>Sar</taxon>
        <taxon>Alveolata</taxon>
        <taxon>Dinophyceae</taxon>
        <taxon>Suessiales</taxon>
        <taxon>Symbiodiniaceae</taxon>
        <taxon>Durusdinium</taxon>
    </lineage>
</organism>
<comment type="caution">
    <text evidence="2">The sequence shown here is derived from an EMBL/GenBank/DDBJ whole genome shotgun (WGS) entry which is preliminary data.</text>
</comment>
<feature type="region of interest" description="Disordered" evidence="1">
    <location>
        <begin position="1"/>
        <end position="88"/>
    </location>
</feature>
<protein>
    <submittedName>
        <fullName evidence="2">Uncharacterized protein</fullName>
    </submittedName>
</protein>
<reference evidence="2 3" key="1">
    <citation type="submission" date="2024-02" db="EMBL/GenBank/DDBJ databases">
        <authorList>
            <person name="Chen Y."/>
            <person name="Shah S."/>
            <person name="Dougan E. K."/>
            <person name="Thang M."/>
            <person name="Chan C."/>
        </authorList>
    </citation>
    <scope>NUCLEOTIDE SEQUENCE [LARGE SCALE GENOMIC DNA]</scope>
</reference>
<evidence type="ECO:0000256" key="1">
    <source>
        <dbReference type="SAM" id="MobiDB-lite"/>
    </source>
</evidence>
<evidence type="ECO:0000313" key="2">
    <source>
        <dbReference type="EMBL" id="CAK9065200.1"/>
    </source>
</evidence>